<dbReference type="NCBIfam" id="TIGR02610">
    <property type="entry name" value="PHA_gran_rgn"/>
    <property type="match status" value="1"/>
</dbReference>
<protein>
    <submittedName>
        <fullName evidence="1">Polyhydroxyalkanoic acid system family protein</fullName>
    </submittedName>
</protein>
<dbReference type="RefSeq" id="WP_394478980.1">
    <property type="nucleotide sequence ID" value="NZ_JBIGHV010000004.1"/>
</dbReference>
<dbReference type="InterPro" id="IPR013433">
    <property type="entry name" value="PHA_gran_rgn"/>
</dbReference>
<keyword evidence="2" id="KW-1185">Reference proteome</keyword>
<organism evidence="1 2">
    <name type="scientific">Pelomonas parva</name>
    <dbReference type="NCBI Taxonomy" id="3299032"/>
    <lineage>
        <taxon>Bacteria</taxon>
        <taxon>Pseudomonadati</taxon>
        <taxon>Pseudomonadota</taxon>
        <taxon>Betaproteobacteria</taxon>
        <taxon>Burkholderiales</taxon>
        <taxon>Sphaerotilaceae</taxon>
        <taxon>Roseateles</taxon>
    </lineage>
</organism>
<dbReference type="Proteomes" id="UP001606210">
    <property type="component" value="Unassembled WGS sequence"/>
</dbReference>
<gene>
    <name evidence="1" type="ORF">ACG00Y_11785</name>
</gene>
<sequence length="108" mass="12024">MAEIRIHRDHDLGLKKAREIAWQWAEQVEQKFDMACTVHEGDDEDTVEFTRSGVKGELTVKADGFELVAQLGFLLGAFKSTIEGEIQKELDVLLSAGKKKAPAKKKPA</sequence>
<evidence type="ECO:0000313" key="2">
    <source>
        <dbReference type="Proteomes" id="UP001606210"/>
    </source>
</evidence>
<proteinExistence type="predicted"/>
<accession>A0ABW7F3A3</accession>
<dbReference type="EMBL" id="JBIGHV010000004">
    <property type="protein sequence ID" value="MFG6430599.1"/>
    <property type="molecule type" value="Genomic_DNA"/>
</dbReference>
<name>A0ABW7F3A3_9BURK</name>
<dbReference type="Pfam" id="PF09650">
    <property type="entry name" value="PHA_gran_rgn"/>
    <property type="match status" value="1"/>
</dbReference>
<reference evidence="1 2" key="1">
    <citation type="submission" date="2024-08" db="EMBL/GenBank/DDBJ databases">
        <authorList>
            <person name="Lu H."/>
        </authorList>
    </citation>
    <scope>NUCLEOTIDE SEQUENCE [LARGE SCALE GENOMIC DNA]</scope>
    <source>
        <strain evidence="1 2">LYH14W</strain>
    </source>
</reference>
<comment type="caution">
    <text evidence="1">The sequence shown here is derived from an EMBL/GenBank/DDBJ whole genome shotgun (WGS) entry which is preliminary data.</text>
</comment>
<evidence type="ECO:0000313" key="1">
    <source>
        <dbReference type="EMBL" id="MFG6430599.1"/>
    </source>
</evidence>